<evidence type="ECO:0000256" key="1">
    <source>
        <dbReference type="ARBA" id="ARBA00004141"/>
    </source>
</evidence>
<dbReference type="Pfam" id="PF02535">
    <property type="entry name" value="Zip"/>
    <property type="match status" value="1"/>
</dbReference>
<evidence type="ECO:0000256" key="8">
    <source>
        <dbReference type="RuleBase" id="RU362088"/>
    </source>
</evidence>
<dbReference type="EMBL" id="SGPM01000492">
    <property type="protein sequence ID" value="THH20441.1"/>
    <property type="molecule type" value="Genomic_DNA"/>
</dbReference>
<protein>
    <recommendedName>
        <fullName evidence="11">ZIP zinc/iron transport family</fullName>
    </recommendedName>
</protein>
<feature type="transmembrane region" description="Helical" evidence="8">
    <location>
        <begin position="343"/>
        <end position="361"/>
    </location>
</feature>
<keyword evidence="3 8" id="KW-0813">Transport</keyword>
<dbReference type="NCBIfam" id="TIGR00820">
    <property type="entry name" value="zip"/>
    <property type="match status" value="1"/>
</dbReference>
<gene>
    <name evidence="9" type="ORF">EUX98_g8582</name>
</gene>
<reference evidence="9 10" key="1">
    <citation type="submission" date="2019-02" db="EMBL/GenBank/DDBJ databases">
        <title>Genome sequencing of the rare red list fungi Antrodiella citrinella (Flaviporus citrinellus).</title>
        <authorList>
            <person name="Buettner E."/>
            <person name="Kellner H."/>
        </authorList>
    </citation>
    <scope>NUCLEOTIDE SEQUENCE [LARGE SCALE GENOMIC DNA]</scope>
    <source>
        <strain evidence="9 10">DSM 108506</strain>
    </source>
</reference>
<organism evidence="9 10">
    <name type="scientific">Antrodiella citrinella</name>
    <dbReference type="NCBI Taxonomy" id="2447956"/>
    <lineage>
        <taxon>Eukaryota</taxon>
        <taxon>Fungi</taxon>
        <taxon>Dikarya</taxon>
        <taxon>Basidiomycota</taxon>
        <taxon>Agaricomycotina</taxon>
        <taxon>Agaricomycetes</taxon>
        <taxon>Polyporales</taxon>
        <taxon>Steccherinaceae</taxon>
        <taxon>Antrodiella</taxon>
    </lineage>
</organism>
<evidence type="ECO:0000256" key="6">
    <source>
        <dbReference type="ARBA" id="ARBA00023065"/>
    </source>
</evidence>
<evidence type="ECO:0000256" key="5">
    <source>
        <dbReference type="ARBA" id="ARBA00022989"/>
    </source>
</evidence>
<feature type="transmembrane region" description="Helical" evidence="8">
    <location>
        <begin position="29"/>
        <end position="49"/>
    </location>
</feature>
<keyword evidence="6 8" id="KW-0406">Ion transport</keyword>
<dbReference type="Proteomes" id="UP000308730">
    <property type="component" value="Unassembled WGS sequence"/>
</dbReference>
<evidence type="ECO:0000256" key="4">
    <source>
        <dbReference type="ARBA" id="ARBA00022692"/>
    </source>
</evidence>
<evidence type="ECO:0000256" key="7">
    <source>
        <dbReference type="ARBA" id="ARBA00023136"/>
    </source>
</evidence>
<name>A0A4S4M7P3_9APHY</name>
<proteinExistence type="inferred from homology"/>
<dbReference type="OrthoDB" id="448280at2759"/>
<feature type="transmembrane region" description="Helical" evidence="8">
    <location>
        <begin position="101"/>
        <end position="123"/>
    </location>
</feature>
<dbReference type="InterPro" id="IPR004698">
    <property type="entry name" value="Zn/Fe_permease_fun/pln"/>
</dbReference>
<comment type="subcellular location">
    <subcellularLocation>
        <location evidence="1 8">Membrane</location>
        <topology evidence="1 8">Multi-pass membrane protein</topology>
    </subcellularLocation>
</comment>
<feature type="transmembrane region" description="Helical" evidence="8">
    <location>
        <begin position="236"/>
        <end position="258"/>
    </location>
</feature>
<dbReference type="InterPro" id="IPR003689">
    <property type="entry name" value="ZIP"/>
</dbReference>
<feature type="transmembrane region" description="Helical" evidence="8">
    <location>
        <begin position="207"/>
        <end position="230"/>
    </location>
</feature>
<keyword evidence="10" id="KW-1185">Reference proteome</keyword>
<dbReference type="GO" id="GO:0005886">
    <property type="term" value="C:plasma membrane"/>
    <property type="evidence" value="ECO:0007669"/>
    <property type="project" value="TreeGrafter"/>
</dbReference>
<feature type="transmembrane region" description="Helical" evidence="8">
    <location>
        <begin position="270"/>
        <end position="290"/>
    </location>
</feature>
<accession>A0A4S4M7P3</accession>
<dbReference type="PANTHER" id="PTHR11040">
    <property type="entry name" value="ZINC/IRON TRANSPORTER"/>
    <property type="match status" value="1"/>
</dbReference>
<dbReference type="PANTHER" id="PTHR11040:SF32">
    <property type="entry name" value="ZINC-REGULATED TRANSPORTER 1"/>
    <property type="match status" value="1"/>
</dbReference>
<evidence type="ECO:0000256" key="3">
    <source>
        <dbReference type="ARBA" id="ARBA00022448"/>
    </source>
</evidence>
<dbReference type="AlphaFoldDB" id="A0A4S4M7P3"/>
<comment type="caution">
    <text evidence="9">The sequence shown here is derived from an EMBL/GenBank/DDBJ whole genome shotgun (WGS) entry which is preliminary data.</text>
</comment>
<sequence length="364" mass="39232">MRAHRLARRDDALNCGSGGGADTFFGLRVASVFIILIGSMSGALFPVLARRIRWLNVPTAVFDFAKYFGSGVIIATAFIHLLDPAIDELSSDCLDPAWLEYPYALAFALLSIFAIFIVEIVAFRWGSAKLAKLGISHDPHGHAAGGSHAAHGPEMEKNKVVTAPDMDNVDQEKLQSSRDEESAASQQPHLHLHEDHGFVVDSNMTQILGVAILEFGVLLHSLLIGLTLAVDPDFKVLFVVIIFHQTFEGLGVGSRLAYMDLPRKYSYVPILGAMLYGITTPLGVAVGLGVRSSYNPGSTTASIVSGVLDSISAGILIYTGLVELLAHEFLFNKEMINGSNKKLLYAISCMMLGCGLMALLGKWA</sequence>
<comment type="similarity">
    <text evidence="2 8">Belongs to the ZIP transporter (TC 2.A.5) family.</text>
</comment>
<evidence type="ECO:0008006" key="11">
    <source>
        <dbReference type="Google" id="ProtNLM"/>
    </source>
</evidence>
<evidence type="ECO:0000313" key="10">
    <source>
        <dbReference type="Proteomes" id="UP000308730"/>
    </source>
</evidence>
<evidence type="ECO:0000256" key="2">
    <source>
        <dbReference type="ARBA" id="ARBA00006939"/>
    </source>
</evidence>
<feature type="transmembrane region" description="Helical" evidence="8">
    <location>
        <begin position="310"/>
        <end position="331"/>
    </location>
</feature>
<keyword evidence="5 8" id="KW-1133">Transmembrane helix</keyword>
<evidence type="ECO:0000313" key="9">
    <source>
        <dbReference type="EMBL" id="THH20441.1"/>
    </source>
</evidence>
<dbReference type="GO" id="GO:0005385">
    <property type="term" value="F:zinc ion transmembrane transporter activity"/>
    <property type="evidence" value="ECO:0007669"/>
    <property type="project" value="InterPro"/>
</dbReference>
<feature type="transmembrane region" description="Helical" evidence="8">
    <location>
        <begin position="61"/>
        <end position="81"/>
    </location>
</feature>
<keyword evidence="4 8" id="KW-0812">Transmembrane</keyword>
<keyword evidence="7 8" id="KW-0472">Membrane</keyword>